<feature type="domain" description="Integrase catalytic" evidence="7">
    <location>
        <begin position="1324"/>
        <end position="1483"/>
    </location>
</feature>
<dbReference type="Gene3D" id="2.40.70.10">
    <property type="entry name" value="Acid Proteases"/>
    <property type="match status" value="1"/>
</dbReference>
<dbReference type="SUPFAM" id="SSF56672">
    <property type="entry name" value="DNA/RNA polymerases"/>
    <property type="match status" value="1"/>
</dbReference>
<feature type="compositionally biased region" description="Acidic residues" evidence="6">
    <location>
        <begin position="419"/>
        <end position="431"/>
    </location>
</feature>
<comment type="caution">
    <text evidence="8">The sequence shown here is derived from an EMBL/GenBank/DDBJ whole genome shotgun (WGS) entry which is preliminary data.</text>
</comment>
<dbReference type="InterPro" id="IPR050951">
    <property type="entry name" value="Retrovirus_Pol_polyprotein"/>
</dbReference>
<evidence type="ECO:0000256" key="3">
    <source>
        <dbReference type="ARBA" id="ARBA00022722"/>
    </source>
</evidence>
<evidence type="ECO:0000256" key="5">
    <source>
        <dbReference type="ARBA" id="ARBA00023268"/>
    </source>
</evidence>
<reference evidence="8 9" key="1">
    <citation type="journal article" date="2017" name="Genome Biol. Evol.">
        <title>Phytophthora megakarya and P. palmivora, closely related causal agents of cacao black pod rot, underwent increases in genome sizes and gene numbers by different mechanisms.</title>
        <authorList>
            <person name="Ali S.S."/>
            <person name="Shao J."/>
            <person name="Lary D.J."/>
            <person name="Kronmiller B."/>
            <person name="Shen D."/>
            <person name="Strem M.D."/>
            <person name="Amoako-Attah I."/>
            <person name="Akrofi A.Y."/>
            <person name="Begoude B.A."/>
            <person name="Ten Hoopen G.M."/>
            <person name="Coulibaly K."/>
            <person name="Kebe B.I."/>
            <person name="Melnick R.L."/>
            <person name="Guiltinan M.J."/>
            <person name="Tyler B.M."/>
            <person name="Meinhardt L.W."/>
            <person name="Bailey B.A."/>
        </authorList>
    </citation>
    <scope>NUCLEOTIDE SEQUENCE [LARGE SCALE GENOMIC DNA]</scope>
    <source>
        <strain evidence="9">sbr112.9</strain>
    </source>
</reference>
<keyword evidence="2" id="KW-0548">Nucleotidyltransferase</keyword>
<dbReference type="FunFam" id="3.30.420.10:FF:000032">
    <property type="entry name" value="Retrovirus-related Pol polyprotein from transposon 297-like Protein"/>
    <property type="match status" value="1"/>
</dbReference>
<feature type="region of interest" description="Disordered" evidence="6">
    <location>
        <begin position="704"/>
        <end position="725"/>
    </location>
</feature>
<organism evidence="8 9">
    <name type="scientific">Phytophthora palmivora</name>
    <dbReference type="NCBI Taxonomy" id="4796"/>
    <lineage>
        <taxon>Eukaryota</taxon>
        <taxon>Sar</taxon>
        <taxon>Stramenopiles</taxon>
        <taxon>Oomycota</taxon>
        <taxon>Peronosporomycetes</taxon>
        <taxon>Peronosporales</taxon>
        <taxon>Peronosporaceae</taxon>
        <taxon>Phytophthora</taxon>
    </lineage>
</organism>
<dbReference type="GO" id="GO:0016779">
    <property type="term" value="F:nucleotidyltransferase activity"/>
    <property type="evidence" value="ECO:0007669"/>
    <property type="project" value="UniProtKB-KW"/>
</dbReference>
<name>A0A2P4Y8B3_9STRA</name>
<dbReference type="GO" id="GO:0015074">
    <property type="term" value="P:DNA integration"/>
    <property type="evidence" value="ECO:0007669"/>
    <property type="project" value="InterPro"/>
</dbReference>
<dbReference type="PANTHER" id="PTHR37984">
    <property type="entry name" value="PROTEIN CBG26694"/>
    <property type="match status" value="1"/>
</dbReference>
<dbReference type="Gene3D" id="3.10.10.10">
    <property type="entry name" value="HIV Type 1 Reverse Transcriptase, subunit A, domain 1"/>
    <property type="match status" value="1"/>
</dbReference>
<evidence type="ECO:0000259" key="7">
    <source>
        <dbReference type="PROSITE" id="PS50994"/>
    </source>
</evidence>
<dbReference type="GO" id="GO:0004519">
    <property type="term" value="F:endonuclease activity"/>
    <property type="evidence" value="ECO:0007669"/>
    <property type="project" value="UniProtKB-KW"/>
</dbReference>
<dbReference type="InterPro" id="IPR012337">
    <property type="entry name" value="RNaseH-like_sf"/>
</dbReference>
<dbReference type="CDD" id="cd01647">
    <property type="entry name" value="RT_LTR"/>
    <property type="match status" value="1"/>
</dbReference>
<dbReference type="OrthoDB" id="102286at2759"/>
<evidence type="ECO:0000313" key="8">
    <source>
        <dbReference type="EMBL" id="POM74055.1"/>
    </source>
</evidence>
<keyword evidence="5" id="KW-0511">Multifunctional enzyme</keyword>
<dbReference type="InterPro" id="IPR021109">
    <property type="entry name" value="Peptidase_aspartic_dom_sf"/>
</dbReference>
<dbReference type="InterPro" id="IPR041577">
    <property type="entry name" value="RT_RNaseH_2"/>
</dbReference>
<dbReference type="Gene3D" id="3.10.20.370">
    <property type="match status" value="1"/>
</dbReference>
<proteinExistence type="predicted"/>
<dbReference type="Pfam" id="PF00665">
    <property type="entry name" value="rve"/>
    <property type="match status" value="1"/>
</dbReference>
<feature type="compositionally biased region" description="Basic and acidic residues" evidence="6">
    <location>
        <begin position="494"/>
        <end position="510"/>
    </location>
</feature>
<gene>
    <name evidence="8" type="ORF">PHPALM_9035</name>
</gene>
<dbReference type="Pfam" id="PF13650">
    <property type="entry name" value="Asp_protease_2"/>
    <property type="match status" value="1"/>
</dbReference>
<keyword evidence="1" id="KW-0808">Transferase</keyword>
<dbReference type="PROSITE" id="PS50994">
    <property type="entry name" value="INTEGRASE"/>
    <property type="match status" value="1"/>
</dbReference>
<evidence type="ECO:0000256" key="2">
    <source>
        <dbReference type="ARBA" id="ARBA00022695"/>
    </source>
</evidence>
<dbReference type="Proteomes" id="UP000237271">
    <property type="component" value="Unassembled WGS sequence"/>
</dbReference>
<dbReference type="InterPro" id="IPR043502">
    <property type="entry name" value="DNA/RNA_pol_sf"/>
</dbReference>
<evidence type="ECO:0000256" key="6">
    <source>
        <dbReference type="SAM" id="MobiDB-lite"/>
    </source>
</evidence>
<dbReference type="Gene3D" id="3.30.70.270">
    <property type="match status" value="1"/>
</dbReference>
<dbReference type="EMBL" id="NCKW01004940">
    <property type="protein sequence ID" value="POM74055.1"/>
    <property type="molecule type" value="Genomic_DNA"/>
</dbReference>
<dbReference type="PANTHER" id="PTHR37984:SF5">
    <property type="entry name" value="PROTEIN NYNRIN-LIKE"/>
    <property type="match status" value="1"/>
</dbReference>
<dbReference type="Pfam" id="PF17919">
    <property type="entry name" value="RT_RNaseH_2"/>
    <property type="match status" value="1"/>
</dbReference>
<dbReference type="GO" id="GO:0003676">
    <property type="term" value="F:nucleic acid binding"/>
    <property type="evidence" value="ECO:0007669"/>
    <property type="project" value="InterPro"/>
</dbReference>
<accession>A0A2P4Y8B3</accession>
<feature type="compositionally biased region" description="Acidic residues" evidence="6">
    <location>
        <begin position="396"/>
        <end position="405"/>
    </location>
</feature>
<protein>
    <submittedName>
        <fullName evidence="8">Retrovirus-related Pol Polyprotein</fullName>
    </submittedName>
</protein>
<keyword evidence="4" id="KW-0255">Endonuclease</keyword>
<evidence type="ECO:0000256" key="1">
    <source>
        <dbReference type="ARBA" id="ARBA00022679"/>
    </source>
</evidence>
<feature type="region of interest" description="Disordered" evidence="6">
    <location>
        <begin position="132"/>
        <end position="151"/>
    </location>
</feature>
<dbReference type="InterPro" id="IPR041588">
    <property type="entry name" value="Integrase_H2C2"/>
</dbReference>
<dbReference type="FunFam" id="1.10.340.70:FF:000001">
    <property type="entry name" value="Retrovirus-related Pol polyprotein from transposon gypsy-like Protein"/>
    <property type="match status" value="1"/>
</dbReference>
<dbReference type="InterPro" id="IPR036397">
    <property type="entry name" value="RNaseH_sf"/>
</dbReference>
<dbReference type="Pfam" id="PF17921">
    <property type="entry name" value="Integrase_H2C2"/>
    <property type="match status" value="1"/>
</dbReference>
<dbReference type="SUPFAM" id="SSF53098">
    <property type="entry name" value="Ribonuclease H-like"/>
    <property type="match status" value="1"/>
</dbReference>
<keyword evidence="4" id="KW-0378">Hydrolase</keyword>
<feature type="region of interest" description="Disordered" evidence="6">
    <location>
        <begin position="486"/>
        <end position="618"/>
    </location>
</feature>
<feature type="compositionally biased region" description="Basic and acidic residues" evidence="6">
    <location>
        <begin position="406"/>
        <end position="418"/>
    </location>
</feature>
<keyword evidence="9" id="KW-1185">Reference proteome</keyword>
<keyword evidence="3" id="KW-0540">Nuclease</keyword>
<dbReference type="InterPro" id="IPR043128">
    <property type="entry name" value="Rev_trsase/Diguanyl_cyclase"/>
</dbReference>
<sequence>MGLDDALRLSAFRECLKGKTGEQWWAHSRIDAFDTLKTRFYNQFICQTPQQRIELLKKTTRSRGMSAEVWGDLISRLCDDARCYDSDMRYQYFLSGLRNREWKATLSNAMVDSIPQAVTVLLYKNMHLPVENDADFEDSPQSKSSENAMMQQTQNLLAQQQQQQQYAQIGVPQNATPTIAVAHYEDPAFENASTTVATVASETPTRGHVYMEWDVSDPVDKIIPTIEWLTALRSYFSLDYLLRKRPEPRQEGTLRIGREEIEAYQDGTRTVSALGGVSERAEMVVNEKEIEREEYGTECSAENDEREESRVFEETSVPTREFMYDRRGENTRKEETMMAEALLPLESRVAEATAEEEDYFCDYYAEYKEMASLEDGQPVEVTASERVASSVRMDDNEQYEEETLLDEERRAGREKRSEEENEESGNGETEEPCPSLVGRGSLKPEVIRALEKRFESGVSAVRVLFQWPPYKPSRKREVVHVQFMNSGEVGTENASKDEEPRAENPGEQERSTPSQPEGDIGEEKKGETFPSKNAGGLAEVNLLEEKNAVGGTAESVPESEDSTSGRSVTPAAIGPEPLPEETSVAKGRPRAKFFTTEELDALEGGAESPIGEEREEYDKELEERLFPLDEVELKKRVKATAEQKKELSITELSCILGIPEETLEKTRESSPGELSTPEYWIKCSSEDQTGGVYEHAHAVSGVRARNPERSGLSEIPGSDALRGNEDDAVVPEGKRIIGSVGGVEAVSTGYIDCLPTAMLIDSGAVASLIDHRVLRRLGMTDAPLEPYHQELKGVSGQALRVRGVVRLPMRLESKELIRPFVVIEKLHVDVILGTDTLRAYRAVVDLDDSTGEAADDSTVLVEGYVDLDETVKMVRTLCTVKEGKVVVEVCNASEEDVIIKKGTLIAAATVVPATAFAYETESENDILDVLGNAKLFSTMDIASGYWNVPMAKGSVEKTAFTCKYGLFEWLVMPFDLCNAVPAFERLMENVLVDLKWLVEPPILVYPDFSKRFKLYVDSSTLAIGACLMQTVEGRERVVAYASKLFVGSEKNWDNKTNGTSEIESLTWVFDEKNSTSNSKLARWAMELSQLRFKVFHKPGTAMGHVDGLSRLHADTINAVTMTDLLNDVGSEGDGSEVKGELLPTIRQIWERFLMLERFLLMERFQLGARKRGRVLPPGDMERFIKEQKRTPWIMAMIAYLKDGALALDPQLRTRTLLMTPNYEVKTGVLMRKVFLKARAGPASSIEVPVIPLPFISTILNHCHTDVLAAHVGVTKTLNKVRKHAFWHGWKRDVAEYVRECTACGSGKGYRPWKNGLMQRMPIQEPSGPFSLLVVGAIGPLVTTPRGNIFILVFADYFTRWVEAFAIGALDTVAFVETMVNEVISRHGVPERLLSDQGSNFISELARSFYETLGIKKLFGAAYHPQTQGLVERFNGTLIGMLKMFVNEAQTDWDLYLPRVLFAYRTSYHESLKDSPFFSLYGRDPVLPLDLAFLNTDNTWKSNEAQDRYILRPGRVETKFEAGDPVWVYHAMGENTYRVAIPSHPNRVVSINVNLLKHFQGRWSRPFPTEVPDGIVSQPGVDDEGPLEGGDLPSTSYVERLVIGGEETALSGAATPIVDILARRKEKGVTQYLVLLATYEVAWRCDGTLLPNHGVLIKAFEDARHREKGLSELRRSARLAEVNIAVDEDSMLF</sequence>
<dbReference type="Gene3D" id="1.10.340.70">
    <property type="match status" value="1"/>
</dbReference>
<feature type="region of interest" description="Disordered" evidence="6">
    <location>
        <begin position="292"/>
        <end position="315"/>
    </location>
</feature>
<feature type="region of interest" description="Disordered" evidence="6">
    <location>
        <begin position="386"/>
        <end position="439"/>
    </location>
</feature>
<dbReference type="CDD" id="cd00303">
    <property type="entry name" value="retropepsin_like"/>
    <property type="match status" value="1"/>
</dbReference>
<dbReference type="InterPro" id="IPR001584">
    <property type="entry name" value="Integrase_cat-core"/>
</dbReference>
<feature type="compositionally biased region" description="Polar residues" evidence="6">
    <location>
        <begin position="139"/>
        <end position="150"/>
    </location>
</feature>
<evidence type="ECO:0000256" key="4">
    <source>
        <dbReference type="ARBA" id="ARBA00022759"/>
    </source>
</evidence>
<evidence type="ECO:0000313" key="9">
    <source>
        <dbReference type="Proteomes" id="UP000237271"/>
    </source>
</evidence>
<dbReference type="Gene3D" id="3.30.420.10">
    <property type="entry name" value="Ribonuclease H-like superfamily/Ribonuclease H"/>
    <property type="match status" value="1"/>
</dbReference>
<dbReference type="SUPFAM" id="SSF50630">
    <property type="entry name" value="Acid proteases"/>
    <property type="match status" value="1"/>
</dbReference>